<gene>
    <name evidence="1" type="primary">orf120</name>
</gene>
<dbReference type="GeneID" id="42906047"/>
<evidence type="ECO:0000313" key="1">
    <source>
        <dbReference type="EMBL" id="QGN66724.1"/>
    </source>
</evidence>
<dbReference type="RefSeq" id="YP_009722322.1">
    <property type="nucleotide sequence ID" value="NC_045397.1"/>
</dbReference>
<reference evidence="1" key="1">
    <citation type="submission" date="2019-02" db="EMBL/GenBank/DDBJ databases">
        <title>The largest mitochondrial genome of Morchella importuna (272.2 kb) among fungi reservoir of numerous mitochondrial ORFs, repeatitive sequences and nuclear genome horizontal transfer.</title>
        <authorList>
            <person name="Liu W."/>
            <person name="Bian Y."/>
        </authorList>
    </citation>
    <scope>NUCLEOTIDE SEQUENCE</scope>
</reference>
<keyword evidence="1" id="KW-0496">Mitochondrion</keyword>
<protein>
    <submittedName>
        <fullName evidence="1">Uncharacterized protein</fullName>
    </submittedName>
</protein>
<proteinExistence type="predicted"/>
<dbReference type="EMBL" id="MK527108">
    <property type="protein sequence ID" value="QGN66724.1"/>
    <property type="molecule type" value="Genomic_DNA"/>
</dbReference>
<sequence length="120" mass="13073">MAIGKEGSWISKSLNVAAKRALFIRICKSRLSYPPQYFEARGPPKGPPLARGALRAPLAHFFSILASRTSALSIPTSISVLSSDIIASIRAILLVSSTIWGKYLSITLAETTLLYYYSLL</sequence>
<geneLocation type="mitochondrion" evidence="1"/>
<organism evidence="1">
    <name type="scientific">Morchella importuna</name>
    <dbReference type="NCBI Taxonomy" id="1174673"/>
    <lineage>
        <taxon>Eukaryota</taxon>
        <taxon>Fungi</taxon>
        <taxon>Dikarya</taxon>
        <taxon>Ascomycota</taxon>
        <taxon>Pezizomycotina</taxon>
        <taxon>Pezizomycetes</taxon>
        <taxon>Pezizales</taxon>
        <taxon>Morchellaceae</taxon>
        <taxon>Morchella</taxon>
    </lineage>
</organism>
<dbReference type="AlphaFoldDB" id="A0A650AFN1"/>
<accession>A0A650AFN1</accession>
<name>A0A650AFN1_9PEZI</name>